<keyword evidence="2" id="KW-0732">Signal</keyword>
<sequence>MKKSLTFRVISGVIVASTLLILPATASAAVRELTRPAPAAAPQAAPGTAITGGPDTSPGTATAGMERESDDVWQAAPADDQPGRADRVLVERAAPATLPFRISVPGAVATGSYTRLQSAPQITVSLKVTGQAPCGVLQVTRNGPADGIEWHTVGALCSTGTATFRAAVNRLWGSRSLPSIRLCNGDSLGLAEGVDCDRFTPPRGA</sequence>
<gene>
    <name evidence="3" type="ORF">ACFO0C_47700</name>
</gene>
<dbReference type="Proteomes" id="UP001595867">
    <property type="component" value="Unassembled WGS sequence"/>
</dbReference>
<feature type="compositionally biased region" description="Low complexity" evidence="1">
    <location>
        <begin position="38"/>
        <end position="54"/>
    </location>
</feature>
<comment type="caution">
    <text evidence="3">The sequence shown here is derived from an EMBL/GenBank/DDBJ whole genome shotgun (WGS) entry which is preliminary data.</text>
</comment>
<proteinExistence type="predicted"/>
<feature type="chain" id="PRO_5046477456" evidence="2">
    <location>
        <begin position="29"/>
        <end position="205"/>
    </location>
</feature>
<evidence type="ECO:0000313" key="3">
    <source>
        <dbReference type="EMBL" id="MFC4072665.1"/>
    </source>
</evidence>
<accession>A0ABV8J8T1</accession>
<evidence type="ECO:0000313" key="4">
    <source>
        <dbReference type="Proteomes" id="UP001595867"/>
    </source>
</evidence>
<organism evidence="3 4">
    <name type="scientific">Actinoplanes subglobosus</name>
    <dbReference type="NCBI Taxonomy" id="1547892"/>
    <lineage>
        <taxon>Bacteria</taxon>
        <taxon>Bacillati</taxon>
        <taxon>Actinomycetota</taxon>
        <taxon>Actinomycetes</taxon>
        <taxon>Micromonosporales</taxon>
        <taxon>Micromonosporaceae</taxon>
        <taxon>Actinoplanes</taxon>
    </lineage>
</organism>
<evidence type="ECO:0000256" key="2">
    <source>
        <dbReference type="SAM" id="SignalP"/>
    </source>
</evidence>
<protein>
    <submittedName>
        <fullName evidence="3">Uncharacterized protein</fullName>
    </submittedName>
</protein>
<feature type="region of interest" description="Disordered" evidence="1">
    <location>
        <begin position="38"/>
        <end position="69"/>
    </location>
</feature>
<name>A0ABV8J8T1_9ACTN</name>
<feature type="signal peptide" evidence="2">
    <location>
        <begin position="1"/>
        <end position="28"/>
    </location>
</feature>
<dbReference type="RefSeq" id="WP_378073538.1">
    <property type="nucleotide sequence ID" value="NZ_JBHSBL010000041.1"/>
</dbReference>
<evidence type="ECO:0000256" key="1">
    <source>
        <dbReference type="SAM" id="MobiDB-lite"/>
    </source>
</evidence>
<dbReference type="EMBL" id="JBHSBL010000041">
    <property type="protein sequence ID" value="MFC4072665.1"/>
    <property type="molecule type" value="Genomic_DNA"/>
</dbReference>
<reference evidence="4" key="1">
    <citation type="journal article" date="2019" name="Int. J. Syst. Evol. Microbiol.">
        <title>The Global Catalogue of Microorganisms (GCM) 10K type strain sequencing project: providing services to taxonomists for standard genome sequencing and annotation.</title>
        <authorList>
            <consortium name="The Broad Institute Genomics Platform"/>
            <consortium name="The Broad Institute Genome Sequencing Center for Infectious Disease"/>
            <person name="Wu L."/>
            <person name="Ma J."/>
        </authorList>
    </citation>
    <scope>NUCLEOTIDE SEQUENCE [LARGE SCALE GENOMIC DNA]</scope>
    <source>
        <strain evidence="4">TBRC 5832</strain>
    </source>
</reference>
<keyword evidence="4" id="KW-1185">Reference proteome</keyword>